<keyword evidence="1" id="KW-0808">Transferase</keyword>
<gene>
    <name evidence="4" type="ORF">ABID41_003047</name>
</gene>
<feature type="domain" description="N-acetyltransferase" evidence="3">
    <location>
        <begin position="1"/>
        <end position="174"/>
    </location>
</feature>
<dbReference type="PROSITE" id="PS51186">
    <property type="entry name" value="GNAT"/>
    <property type="match status" value="1"/>
</dbReference>
<dbReference type="PANTHER" id="PTHR43877">
    <property type="entry name" value="AMINOALKYLPHOSPHONATE N-ACETYLTRANSFERASE-RELATED-RELATED"/>
    <property type="match status" value="1"/>
</dbReference>
<reference evidence="4 5" key="1">
    <citation type="submission" date="2024-06" db="EMBL/GenBank/DDBJ databases">
        <title>Genomic Encyclopedia of Type Strains, Phase IV (KMG-IV): sequencing the most valuable type-strain genomes for metagenomic binning, comparative biology and taxonomic classification.</title>
        <authorList>
            <person name="Goeker M."/>
        </authorList>
    </citation>
    <scope>NUCLEOTIDE SEQUENCE [LARGE SCALE GENOMIC DNA]</scope>
    <source>
        <strain evidence="4 5">DSM 17809</strain>
    </source>
</reference>
<dbReference type="RefSeq" id="WP_331927602.1">
    <property type="nucleotide sequence ID" value="NZ_JBEPLU010000002.1"/>
</dbReference>
<evidence type="ECO:0000313" key="5">
    <source>
        <dbReference type="Proteomes" id="UP001549110"/>
    </source>
</evidence>
<keyword evidence="2" id="KW-0012">Acyltransferase</keyword>
<dbReference type="InterPro" id="IPR000182">
    <property type="entry name" value="GNAT_dom"/>
</dbReference>
<sequence length="174" mass="19261">MPLFAAAASDLPAIADLVNSAYRGDSSRQGWTTEADYIGGQRTDAEILARDLAEAPSARLLTLRDEAGGPLLGCVWLEPAGQDAWYLGMLTVRPDLQDRQLGRTMLDAAEAYVREQGAGRVRMTVVNLRDTLIAWYGRRGYAPTGERRPFPYGDQRFGEPTREDLEFIVLEKAI</sequence>
<keyword evidence="5" id="KW-1185">Reference proteome</keyword>
<evidence type="ECO:0000256" key="2">
    <source>
        <dbReference type="ARBA" id="ARBA00023315"/>
    </source>
</evidence>
<dbReference type="CDD" id="cd04301">
    <property type="entry name" value="NAT_SF"/>
    <property type="match status" value="1"/>
</dbReference>
<evidence type="ECO:0000313" key="4">
    <source>
        <dbReference type="EMBL" id="MET3527929.1"/>
    </source>
</evidence>
<protein>
    <submittedName>
        <fullName evidence="4">Ribosomal protein S18 acetylase RimI-like enzyme</fullName>
    </submittedName>
</protein>
<evidence type="ECO:0000256" key="1">
    <source>
        <dbReference type="ARBA" id="ARBA00022679"/>
    </source>
</evidence>
<dbReference type="SUPFAM" id="SSF55729">
    <property type="entry name" value="Acyl-CoA N-acyltransferases (Nat)"/>
    <property type="match status" value="1"/>
</dbReference>
<dbReference type="Proteomes" id="UP001549110">
    <property type="component" value="Unassembled WGS sequence"/>
</dbReference>
<proteinExistence type="predicted"/>
<dbReference type="InterPro" id="IPR016181">
    <property type="entry name" value="Acyl_CoA_acyltransferase"/>
</dbReference>
<evidence type="ECO:0000259" key="3">
    <source>
        <dbReference type="PROSITE" id="PS51186"/>
    </source>
</evidence>
<accession>A0ABV2ELJ4</accession>
<dbReference type="InterPro" id="IPR050832">
    <property type="entry name" value="Bact_Acetyltransf"/>
</dbReference>
<name>A0ABV2ELJ4_9CAUL</name>
<comment type="caution">
    <text evidence="4">The sequence shown here is derived from an EMBL/GenBank/DDBJ whole genome shotgun (WGS) entry which is preliminary data.</text>
</comment>
<dbReference type="EMBL" id="JBEPLU010000002">
    <property type="protein sequence ID" value="MET3527929.1"/>
    <property type="molecule type" value="Genomic_DNA"/>
</dbReference>
<dbReference type="Pfam" id="PF00583">
    <property type="entry name" value="Acetyltransf_1"/>
    <property type="match status" value="1"/>
</dbReference>
<dbReference type="Gene3D" id="3.40.630.30">
    <property type="match status" value="1"/>
</dbReference>
<organism evidence="4 5">
    <name type="scientific">Phenylobacterium koreense</name>
    <dbReference type="NCBI Taxonomy" id="266125"/>
    <lineage>
        <taxon>Bacteria</taxon>
        <taxon>Pseudomonadati</taxon>
        <taxon>Pseudomonadota</taxon>
        <taxon>Alphaproteobacteria</taxon>
        <taxon>Caulobacterales</taxon>
        <taxon>Caulobacteraceae</taxon>
        <taxon>Phenylobacterium</taxon>
    </lineage>
</organism>